<sequence>MRPSGIVCTDGLVFAVCADAATNSRPVGVCRVPVPPSVGTPCLDRPPFSQCGPDASALRCVATGAAGAEVFGQPASTCRAPTAIGDACAVAGDTVCVAANATLPAAQVCVAGACAASGAMVAGLGDGCDGSTRCVDGAECLFRTPPGAPTCIVPRVAAGGACGPFAECDADAGLACGDGGVCVAAVPVARGGVCAPRLGVAACAGGGAVQGGDDPRDGGGLVQCVTDNEPGVPPGAGRCVWLCAAGTPCAGEWDRCVGLGGWPAALVDGVCVDGVAVGGACTNDGECERGVTPVALPPSTVACRPADGTGGGDGTAVSADTPGVCALTAAAGEACGGTPAAQCAAGLACTGGVCGARPVQPGGACAVTADCAVVGGAAAVCATGRGGGRTCRQWRGPFAGCASAADTCWAPELACADAPGGGATCVNAPWAAARVGAYCRDTATDCGGGAGGGEGGLFCDGPPSPPGARRCKRRGEAGEECSSFGAPQLRLCVDGTQCRYSRPTRSFTCQVVEGAGTSAGGD</sequence>
<proteinExistence type="predicted"/>
<name>A0ACC3BK95_PYRYE</name>
<dbReference type="EMBL" id="CM020618">
    <property type="protein sequence ID" value="KAK1858170.1"/>
    <property type="molecule type" value="Genomic_DNA"/>
</dbReference>
<dbReference type="Proteomes" id="UP000798662">
    <property type="component" value="Chromosome 1"/>
</dbReference>
<accession>A0ACC3BK95</accession>
<comment type="caution">
    <text evidence="1">The sequence shown here is derived from an EMBL/GenBank/DDBJ whole genome shotgun (WGS) entry which is preliminary data.</text>
</comment>
<protein>
    <submittedName>
        <fullName evidence="1">Uncharacterized protein</fullName>
    </submittedName>
</protein>
<evidence type="ECO:0000313" key="2">
    <source>
        <dbReference type="Proteomes" id="UP000798662"/>
    </source>
</evidence>
<evidence type="ECO:0000313" key="1">
    <source>
        <dbReference type="EMBL" id="KAK1858170.1"/>
    </source>
</evidence>
<reference evidence="1" key="1">
    <citation type="submission" date="2019-11" db="EMBL/GenBank/DDBJ databases">
        <title>Nori genome reveals adaptations in red seaweeds to the harsh intertidal environment.</title>
        <authorList>
            <person name="Wang D."/>
            <person name="Mao Y."/>
        </authorList>
    </citation>
    <scope>NUCLEOTIDE SEQUENCE</scope>
    <source>
        <tissue evidence="1">Gametophyte</tissue>
    </source>
</reference>
<gene>
    <name evidence="1" type="ORF">I4F81_000781</name>
</gene>
<organism evidence="1 2">
    <name type="scientific">Pyropia yezoensis</name>
    <name type="common">Susabi-nori</name>
    <name type="synonym">Porphyra yezoensis</name>
    <dbReference type="NCBI Taxonomy" id="2788"/>
    <lineage>
        <taxon>Eukaryota</taxon>
        <taxon>Rhodophyta</taxon>
        <taxon>Bangiophyceae</taxon>
        <taxon>Bangiales</taxon>
        <taxon>Bangiaceae</taxon>
        <taxon>Pyropia</taxon>
    </lineage>
</organism>
<keyword evidence="2" id="KW-1185">Reference proteome</keyword>